<keyword evidence="4" id="KW-1185">Reference proteome</keyword>
<dbReference type="PROSITE" id="PS00107">
    <property type="entry name" value="PROTEIN_KINASE_ATP"/>
    <property type="match status" value="1"/>
</dbReference>
<sequence>MDQESPFVLFNLGYNYEKGINVNKDEKKAFELYLKAANMGYTIAIVMVGYCYEKGIGVEKDEHEAFIYYQKSAEMGDSNGINRVGICYQYGIGVEKDEYRAFAYYQKSAEMSNDLGTYNIAECRQNGIGVSKDEHKAFVCFLEFANKFDITGIFEVARCYQNGIGISRNIQKANHWYQRFNELVSIKYKYASEQFDIDQDLKNMLIENKYQLPWIPYEEFENIIEVGKGGFAIVYCARWFDKSRDLHTSVALKKLISDNRKEFIEELRMFCEIGYVYPSFLKCHGISKDGNGNYILVLEYAKKNSLSNNLYDVSQMDWKKKLKLLQCITFDLDMIHFKGLIHKDLHSDNILQDDIDNAYVSDLGLTTSIENKSDGLYGVLPYIAPEMLTRKIMFTQAADIYSLGIIMTEISTGSRAFDGHNFQDLAIKICMGLRPEFAPGTPYCYVELANRCLDPDPQKRPTAVNITSKLYKWNRSIKNPDEIDEIKMQFLEADRIRPNPVMKIHPDHMYSSKLINTRKITESLLNLKVSNPMSVEIPNVY</sequence>
<dbReference type="GO" id="GO:0004672">
    <property type="term" value="F:protein kinase activity"/>
    <property type="evidence" value="ECO:0007669"/>
    <property type="project" value="InterPro"/>
</dbReference>
<accession>A0A397U897</accession>
<feature type="binding site" evidence="1">
    <location>
        <position position="253"/>
    </location>
    <ligand>
        <name>ATP</name>
        <dbReference type="ChEBI" id="CHEBI:30616"/>
    </ligand>
</feature>
<dbReference type="InterPro" id="IPR011990">
    <property type="entry name" value="TPR-like_helical_dom_sf"/>
</dbReference>
<dbReference type="EMBL" id="QKWP01002388">
    <property type="protein sequence ID" value="RIB03523.1"/>
    <property type="molecule type" value="Genomic_DNA"/>
</dbReference>
<proteinExistence type="predicted"/>
<evidence type="ECO:0000313" key="3">
    <source>
        <dbReference type="EMBL" id="RIB03523.1"/>
    </source>
</evidence>
<comment type="caution">
    <text evidence="3">The sequence shown here is derived from an EMBL/GenBank/DDBJ whole genome shotgun (WGS) entry which is preliminary data.</text>
</comment>
<dbReference type="Gene3D" id="1.25.40.10">
    <property type="entry name" value="Tetratricopeptide repeat domain"/>
    <property type="match status" value="1"/>
</dbReference>
<dbReference type="InterPro" id="IPR017441">
    <property type="entry name" value="Protein_kinase_ATP_BS"/>
</dbReference>
<dbReference type="SUPFAM" id="SSF56112">
    <property type="entry name" value="Protein kinase-like (PK-like)"/>
    <property type="match status" value="1"/>
</dbReference>
<dbReference type="InterPro" id="IPR052945">
    <property type="entry name" value="Mitotic_Regulator"/>
</dbReference>
<dbReference type="InterPro" id="IPR011009">
    <property type="entry name" value="Kinase-like_dom_sf"/>
</dbReference>
<dbReference type="STRING" id="44941.A0A397U897"/>
<keyword evidence="3" id="KW-0808">Transferase</keyword>
<dbReference type="OrthoDB" id="2384430at2759"/>
<dbReference type="InterPro" id="IPR001245">
    <property type="entry name" value="Ser-Thr/Tyr_kinase_cat_dom"/>
</dbReference>
<dbReference type="InterPro" id="IPR006597">
    <property type="entry name" value="Sel1-like"/>
</dbReference>
<dbReference type="SUPFAM" id="SSF81901">
    <property type="entry name" value="HCP-like"/>
    <property type="match status" value="1"/>
</dbReference>
<keyword evidence="1" id="KW-0547">Nucleotide-binding</keyword>
<keyword evidence="3" id="KW-0418">Kinase</keyword>
<dbReference type="GO" id="GO:0005524">
    <property type="term" value="F:ATP binding"/>
    <property type="evidence" value="ECO:0007669"/>
    <property type="project" value="UniProtKB-UniRule"/>
</dbReference>
<dbReference type="Pfam" id="PF08238">
    <property type="entry name" value="Sel1"/>
    <property type="match status" value="5"/>
</dbReference>
<dbReference type="SMART" id="SM00671">
    <property type="entry name" value="SEL1"/>
    <property type="match status" value="5"/>
</dbReference>
<evidence type="ECO:0000256" key="1">
    <source>
        <dbReference type="PROSITE-ProRule" id="PRU10141"/>
    </source>
</evidence>
<gene>
    <name evidence="3" type="ORF">C2G38_2254934</name>
</gene>
<dbReference type="Proteomes" id="UP000266673">
    <property type="component" value="Unassembled WGS sequence"/>
</dbReference>
<dbReference type="PROSITE" id="PS50011">
    <property type="entry name" value="PROTEIN_KINASE_DOM"/>
    <property type="match status" value="1"/>
</dbReference>
<keyword evidence="1" id="KW-0067">ATP-binding</keyword>
<dbReference type="InterPro" id="IPR000719">
    <property type="entry name" value="Prot_kinase_dom"/>
</dbReference>
<evidence type="ECO:0000313" key="4">
    <source>
        <dbReference type="Proteomes" id="UP000266673"/>
    </source>
</evidence>
<feature type="domain" description="Protein kinase" evidence="2">
    <location>
        <begin position="220"/>
        <end position="474"/>
    </location>
</feature>
<dbReference type="PANTHER" id="PTHR43628">
    <property type="entry name" value="ACTIVATOR OF C KINASE PROTEIN 1-RELATED"/>
    <property type="match status" value="1"/>
</dbReference>
<name>A0A397U897_9GLOM</name>
<dbReference type="Gene3D" id="1.10.510.10">
    <property type="entry name" value="Transferase(Phosphotransferase) domain 1"/>
    <property type="match status" value="1"/>
</dbReference>
<dbReference type="Pfam" id="PF07714">
    <property type="entry name" value="PK_Tyr_Ser-Thr"/>
    <property type="match status" value="1"/>
</dbReference>
<dbReference type="PANTHER" id="PTHR43628:SF1">
    <property type="entry name" value="CHITIN SYNTHASE REGULATORY FACTOR 2-RELATED"/>
    <property type="match status" value="1"/>
</dbReference>
<evidence type="ECO:0000259" key="2">
    <source>
        <dbReference type="PROSITE" id="PS50011"/>
    </source>
</evidence>
<dbReference type="AlphaFoldDB" id="A0A397U897"/>
<protein>
    <submittedName>
        <fullName evidence="3">Kinase-like domain-containing protein</fullName>
    </submittedName>
</protein>
<organism evidence="3 4">
    <name type="scientific">Gigaspora rosea</name>
    <dbReference type="NCBI Taxonomy" id="44941"/>
    <lineage>
        <taxon>Eukaryota</taxon>
        <taxon>Fungi</taxon>
        <taxon>Fungi incertae sedis</taxon>
        <taxon>Mucoromycota</taxon>
        <taxon>Glomeromycotina</taxon>
        <taxon>Glomeromycetes</taxon>
        <taxon>Diversisporales</taxon>
        <taxon>Gigasporaceae</taxon>
        <taxon>Gigaspora</taxon>
    </lineage>
</organism>
<reference evidence="3 4" key="1">
    <citation type="submission" date="2018-06" db="EMBL/GenBank/DDBJ databases">
        <title>Comparative genomics reveals the genomic features of Rhizophagus irregularis, R. cerebriforme, R. diaphanum and Gigaspora rosea, and their symbiotic lifestyle signature.</title>
        <authorList>
            <person name="Morin E."/>
            <person name="San Clemente H."/>
            <person name="Chen E.C.H."/>
            <person name="De La Providencia I."/>
            <person name="Hainaut M."/>
            <person name="Kuo A."/>
            <person name="Kohler A."/>
            <person name="Murat C."/>
            <person name="Tang N."/>
            <person name="Roy S."/>
            <person name="Loubradou J."/>
            <person name="Henrissat B."/>
            <person name="Grigoriev I.V."/>
            <person name="Corradi N."/>
            <person name="Roux C."/>
            <person name="Martin F.M."/>
        </authorList>
    </citation>
    <scope>NUCLEOTIDE SEQUENCE [LARGE SCALE GENOMIC DNA]</scope>
    <source>
        <strain evidence="3 4">DAOM 194757</strain>
    </source>
</reference>